<dbReference type="GO" id="GO:0020037">
    <property type="term" value="F:heme binding"/>
    <property type="evidence" value="ECO:0007669"/>
    <property type="project" value="InterPro"/>
</dbReference>
<dbReference type="Proteomes" id="UP000807353">
    <property type="component" value="Unassembled WGS sequence"/>
</dbReference>
<comment type="similarity">
    <text evidence="3">Belongs to the cytochrome P450 family.</text>
</comment>
<dbReference type="SUPFAM" id="SSF48576">
    <property type="entry name" value="Terpenoid synthases"/>
    <property type="match status" value="1"/>
</dbReference>
<evidence type="ECO:0000256" key="3">
    <source>
        <dbReference type="ARBA" id="ARBA00010617"/>
    </source>
</evidence>
<evidence type="ECO:0000256" key="9">
    <source>
        <dbReference type="PIRSR" id="PIRSR602401-1"/>
    </source>
</evidence>
<proteinExistence type="inferred from homology"/>
<comment type="cofactor">
    <cofactor evidence="1 9">
        <name>heme</name>
        <dbReference type="ChEBI" id="CHEBI:30413"/>
    </cofactor>
</comment>
<keyword evidence="5 9" id="KW-0479">Metal-binding</keyword>
<evidence type="ECO:0000313" key="11">
    <source>
        <dbReference type="Proteomes" id="UP000807353"/>
    </source>
</evidence>
<feature type="binding site" description="axial binding residue" evidence="9">
    <location>
        <position position="523"/>
    </location>
    <ligand>
        <name>heme</name>
        <dbReference type="ChEBI" id="CHEBI:30413"/>
    </ligand>
    <ligandPart>
        <name>Fe</name>
        <dbReference type="ChEBI" id="CHEBI:18248"/>
    </ligandPart>
</feature>
<dbReference type="PRINTS" id="PR00385">
    <property type="entry name" value="P450"/>
</dbReference>
<dbReference type="InterPro" id="IPR008949">
    <property type="entry name" value="Isoprenoid_synthase_dom_sf"/>
</dbReference>
<comment type="pathway">
    <text evidence="2">Secondary metabolite biosynthesis.</text>
</comment>
<evidence type="ECO:0000256" key="4">
    <source>
        <dbReference type="ARBA" id="ARBA00022617"/>
    </source>
</evidence>
<dbReference type="GO" id="GO:0005506">
    <property type="term" value="F:iron ion binding"/>
    <property type="evidence" value="ECO:0007669"/>
    <property type="project" value="InterPro"/>
</dbReference>
<evidence type="ECO:0000256" key="2">
    <source>
        <dbReference type="ARBA" id="ARBA00005179"/>
    </source>
</evidence>
<dbReference type="PANTHER" id="PTHR46300">
    <property type="entry name" value="P450, PUTATIVE (EUROFUNG)-RELATED-RELATED"/>
    <property type="match status" value="1"/>
</dbReference>
<dbReference type="CDD" id="cd11065">
    <property type="entry name" value="CYP64-like"/>
    <property type="match status" value="1"/>
</dbReference>
<dbReference type="EMBL" id="MU150233">
    <property type="protein sequence ID" value="KAF9468305.1"/>
    <property type="molecule type" value="Genomic_DNA"/>
</dbReference>
<reference evidence="10" key="1">
    <citation type="submission" date="2020-11" db="EMBL/GenBank/DDBJ databases">
        <authorList>
            <consortium name="DOE Joint Genome Institute"/>
            <person name="Ahrendt S."/>
            <person name="Riley R."/>
            <person name="Andreopoulos W."/>
            <person name="Labutti K."/>
            <person name="Pangilinan J."/>
            <person name="Ruiz-Duenas F.J."/>
            <person name="Barrasa J.M."/>
            <person name="Sanchez-Garcia M."/>
            <person name="Camarero S."/>
            <person name="Miyauchi S."/>
            <person name="Serrano A."/>
            <person name="Linde D."/>
            <person name="Babiker R."/>
            <person name="Drula E."/>
            <person name="Ayuso-Fernandez I."/>
            <person name="Pacheco R."/>
            <person name="Padilla G."/>
            <person name="Ferreira P."/>
            <person name="Barriuso J."/>
            <person name="Kellner H."/>
            <person name="Castanera R."/>
            <person name="Alfaro M."/>
            <person name="Ramirez L."/>
            <person name="Pisabarro A.G."/>
            <person name="Kuo A."/>
            <person name="Tritt A."/>
            <person name="Lipzen A."/>
            <person name="He G."/>
            <person name="Yan M."/>
            <person name="Ng V."/>
            <person name="Cullen D."/>
            <person name="Martin F."/>
            <person name="Rosso M.-N."/>
            <person name="Henrissat B."/>
            <person name="Hibbett D."/>
            <person name="Martinez A.T."/>
            <person name="Grigoriev I.V."/>
        </authorList>
    </citation>
    <scope>NUCLEOTIDE SEQUENCE</scope>
    <source>
        <strain evidence="10">CBS 247.69</strain>
    </source>
</reference>
<name>A0A9P5YIN8_9AGAR</name>
<dbReference type="OrthoDB" id="2789670at2759"/>
<gene>
    <name evidence="10" type="ORF">BDZ94DRAFT_1304587</name>
</gene>
<sequence>MAHIKSIEIYKLHDEWIMKYWPFRSEQKKDRIPVMKLAGFSTWCAPAANFDRMVWGGRIAGIFFLADDYVDSGGMVERIPGFKQAATGLGPLHPEDRAELCHDIVFRAIKATSHPRTFEQLVKCILGNIFQLPKFQWYKFTEWKIQYGPIFSLNLAGQPVVVLNTHKVAADLLNRRSHIYSDRPRFIMAGEILTGGMLIAFMPYADPWRRMRKASHEGLSVRASEKFKYIQEKEATRLIFHLLRDPDNWDTHLKRSSASVILSSIYGWKPIEPEDDPLVERINGLMHRLVRAALPGAYLVEIFPVMKWFPSWVAKWKREGLGWYRKDTEMFRGFLADVKKEKDTGNCNPCFSSLLLDNQTKFNLTNDESSWLAGTMFGAGAETTAAALSVFMLAMVSYPDVMRRAQSEIDRVVGCDRPPNFGDHDSLPYIRAMVKEVLRWRPVGPLGLPRRTVESDWYEGYYIPKGALVIYNTWAMNRDPILFPDYDEFRPDRFLDSSGQIDQTPPDTLSMGHVTYGFGKRICLGMNMANQSLFIDIAYILWALNIEQATDGQGNFIIPSKTDCVDEGLVVRPVPFKCKITARSGDAMAVLESTRADEIN</sequence>
<dbReference type="PRINTS" id="PR00463">
    <property type="entry name" value="EP450I"/>
</dbReference>
<evidence type="ECO:0000256" key="1">
    <source>
        <dbReference type="ARBA" id="ARBA00001971"/>
    </source>
</evidence>
<dbReference type="AlphaFoldDB" id="A0A9P5YIN8"/>
<dbReference type="Gene3D" id="1.10.600.10">
    <property type="entry name" value="Farnesyl Diphosphate Synthase"/>
    <property type="match status" value="1"/>
</dbReference>
<dbReference type="GO" id="GO:0004497">
    <property type="term" value="F:monooxygenase activity"/>
    <property type="evidence" value="ECO:0007669"/>
    <property type="project" value="UniProtKB-KW"/>
</dbReference>
<dbReference type="InterPro" id="IPR001128">
    <property type="entry name" value="Cyt_P450"/>
</dbReference>
<comment type="caution">
    <text evidence="10">The sequence shown here is derived from an EMBL/GenBank/DDBJ whole genome shotgun (WGS) entry which is preliminary data.</text>
</comment>
<organism evidence="10 11">
    <name type="scientific">Collybia nuda</name>
    <dbReference type="NCBI Taxonomy" id="64659"/>
    <lineage>
        <taxon>Eukaryota</taxon>
        <taxon>Fungi</taxon>
        <taxon>Dikarya</taxon>
        <taxon>Basidiomycota</taxon>
        <taxon>Agaricomycotina</taxon>
        <taxon>Agaricomycetes</taxon>
        <taxon>Agaricomycetidae</taxon>
        <taxon>Agaricales</taxon>
        <taxon>Tricholomatineae</taxon>
        <taxon>Clitocybaceae</taxon>
        <taxon>Collybia</taxon>
    </lineage>
</organism>
<evidence type="ECO:0000256" key="5">
    <source>
        <dbReference type="ARBA" id="ARBA00022723"/>
    </source>
</evidence>
<keyword evidence="4 9" id="KW-0349">Heme</keyword>
<keyword evidence="11" id="KW-1185">Reference proteome</keyword>
<keyword evidence="7 9" id="KW-0408">Iron</keyword>
<evidence type="ECO:0000256" key="7">
    <source>
        <dbReference type="ARBA" id="ARBA00023004"/>
    </source>
</evidence>
<dbReference type="InterPro" id="IPR036396">
    <property type="entry name" value="Cyt_P450_sf"/>
</dbReference>
<keyword evidence="8" id="KW-0503">Monooxygenase</keyword>
<evidence type="ECO:0000256" key="6">
    <source>
        <dbReference type="ARBA" id="ARBA00023002"/>
    </source>
</evidence>
<protein>
    <submittedName>
        <fullName evidence="10">Cytochrome P450</fullName>
    </submittedName>
</protein>
<dbReference type="Pfam" id="PF00067">
    <property type="entry name" value="p450"/>
    <property type="match status" value="1"/>
</dbReference>
<dbReference type="InterPro" id="IPR002401">
    <property type="entry name" value="Cyt_P450_E_grp-I"/>
</dbReference>
<dbReference type="Gene3D" id="1.10.630.10">
    <property type="entry name" value="Cytochrome P450"/>
    <property type="match status" value="1"/>
</dbReference>
<dbReference type="SUPFAM" id="SSF48264">
    <property type="entry name" value="Cytochrome P450"/>
    <property type="match status" value="1"/>
</dbReference>
<dbReference type="GO" id="GO:0016705">
    <property type="term" value="F:oxidoreductase activity, acting on paired donors, with incorporation or reduction of molecular oxygen"/>
    <property type="evidence" value="ECO:0007669"/>
    <property type="project" value="InterPro"/>
</dbReference>
<dbReference type="InterPro" id="IPR050364">
    <property type="entry name" value="Cytochrome_P450_fung"/>
</dbReference>
<evidence type="ECO:0000313" key="10">
    <source>
        <dbReference type="EMBL" id="KAF9468305.1"/>
    </source>
</evidence>
<evidence type="ECO:0000256" key="8">
    <source>
        <dbReference type="ARBA" id="ARBA00023033"/>
    </source>
</evidence>
<keyword evidence="6" id="KW-0560">Oxidoreductase</keyword>
<accession>A0A9P5YIN8</accession>